<evidence type="ECO:0000313" key="1">
    <source>
        <dbReference type="EMBL" id="EYD74015.1"/>
    </source>
</evidence>
<dbReference type="AlphaFoldDB" id="A0A017HI71"/>
<dbReference type="EMBL" id="AOSK01000124">
    <property type="protein sequence ID" value="EYD74015.1"/>
    <property type="molecule type" value="Genomic_DNA"/>
</dbReference>
<dbReference type="RefSeq" id="WP_051521164.1">
    <property type="nucleotide sequence ID" value="NZ_KK088565.1"/>
</dbReference>
<dbReference type="HOGENOM" id="CLU_2510642_0_0_5"/>
<organism evidence="1 2">
    <name type="scientific">Rubellimicrobium mesophilum DSM 19309</name>
    <dbReference type="NCBI Taxonomy" id="442562"/>
    <lineage>
        <taxon>Bacteria</taxon>
        <taxon>Pseudomonadati</taxon>
        <taxon>Pseudomonadota</taxon>
        <taxon>Alphaproteobacteria</taxon>
        <taxon>Rhodobacterales</taxon>
        <taxon>Roseobacteraceae</taxon>
        <taxon>Rubellimicrobium</taxon>
    </lineage>
</organism>
<reference evidence="1 2" key="1">
    <citation type="submission" date="2013-02" db="EMBL/GenBank/DDBJ databases">
        <authorList>
            <person name="Fiebig A."/>
            <person name="Goeker M."/>
            <person name="Klenk H.-P.P."/>
        </authorList>
    </citation>
    <scope>NUCLEOTIDE SEQUENCE [LARGE SCALE GENOMIC DNA]</scope>
    <source>
        <strain evidence="1 2">DSM 19309</strain>
    </source>
</reference>
<dbReference type="OrthoDB" id="570199at2"/>
<evidence type="ECO:0000313" key="2">
    <source>
        <dbReference type="Proteomes" id="UP000019666"/>
    </source>
</evidence>
<proteinExistence type="predicted"/>
<dbReference type="STRING" id="442562.Rumeso_04386"/>
<keyword evidence="2" id="KW-1185">Reference proteome</keyword>
<name>A0A017HI71_9RHOB</name>
<protein>
    <submittedName>
        <fullName evidence="1">Uncharacterized protein</fullName>
    </submittedName>
</protein>
<dbReference type="Proteomes" id="UP000019666">
    <property type="component" value="Unassembled WGS sequence"/>
</dbReference>
<accession>A0A017HI71</accession>
<comment type="caution">
    <text evidence="1">The sequence shown here is derived from an EMBL/GenBank/DDBJ whole genome shotgun (WGS) entry which is preliminary data.</text>
</comment>
<sequence length="85" mass="9102">MGQLLDYAANRTAYWPAGTLEGALLAASAAQGQDPDDRLPAIMPYLDTAGFWRQVEANLAAGRHPFLIGLDTIPSELARAHEPAL</sequence>
<gene>
    <name evidence="1" type="ORF">Rumeso_04386</name>
</gene>